<evidence type="ECO:0000256" key="4">
    <source>
        <dbReference type="SAM" id="MobiDB-lite"/>
    </source>
</evidence>
<dbReference type="Proteomes" id="UP001499841">
    <property type="component" value="Unassembled WGS sequence"/>
</dbReference>
<evidence type="ECO:0000256" key="3">
    <source>
        <dbReference type="ARBA" id="ARBA00022801"/>
    </source>
</evidence>
<dbReference type="SMART" id="SM01208">
    <property type="entry name" value="G5"/>
    <property type="match status" value="1"/>
</dbReference>
<accession>A0ABP6UNU3</accession>
<name>A0ABP6UNU3_9MICO</name>
<dbReference type="Gene3D" id="1.10.530.10">
    <property type="match status" value="1"/>
</dbReference>
<comment type="caution">
    <text evidence="7">The sequence shown here is derived from an EMBL/GenBank/DDBJ whole genome shotgun (WGS) entry which is preliminary data.</text>
</comment>
<keyword evidence="8" id="KW-1185">Reference proteome</keyword>
<dbReference type="Pfam" id="PF07501">
    <property type="entry name" value="G5"/>
    <property type="match status" value="1"/>
</dbReference>
<keyword evidence="5" id="KW-1133">Transmembrane helix</keyword>
<dbReference type="InterPro" id="IPR011098">
    <property type="entry name" value="G5_dom"/>
</dbReference>
<dbReference type="InterPro" id="IPR007137">
    <property type="entry name" value="DUF348"/>
</dbReference>
<organism evidence="7 8">
    <name type="scientific">Georgenia daeguensis</name>
    <dbReference type="NCBI Taxonomy" id="908355"/>
    <lineage>
        <taxon>Bacteria</taxon>
        <taxon>Bacillati</taxon>
        <taxon>Actinomycetota</taxon>
        <taxon>Actinomycetes</taxon>
        <taxon>Micrococcales</taxon>
        <taxon>Bogoriellaceae</taxon>
        <taxon>Georgenia</taxon>
    </lineage>
</organism>
<evidence type="ECO:0000256" key="5">
    <source>
        <dbReference type="SAM" id="Phobius"/>
    </source>
</evidence>
<evidence type="ECO:0000313" key="7">
    <source>
        <dbReference type="EMBL" id="GAA3509929.1"/>
    </source>
</evidence>
<keyword evidence="2" id="KW-0732">Signal</keyword>
<feature type="compositionally biased region" description="Low complexity" evidence="4">
    <location>
        <begin position="318"/>
        <end position="334"/>
    </location>
</feature>
<dbReference type="SUPFAM" id="SSF53955">
    <property type="entry name" value="Lysozyme-like"/>
    <property type="match status" value="1"/>
</dbReference>
<protein>
    <submittedName>
        <fullName evidence="7">Resuscitation-promoting factor</fullName>
    </submittedName>
</protein>
<evidence type="ECO:0000256" key="2">
    <source>
        <dbReference type="ARBA" id="ARBA00022729"/>
    </source>
</evidence>
<dbReference type="RefSeq" id="WP_345044591.1">
    <property type="nucleotide sequence ID" value="NZ_BAABBA010000026.1"/>
</dbReference>
<keyword evidence="5" id="KW-0812">Transmembrane</keyword>
<feature type="compositionally biased region" description="Polar residues" evidence="4">
    <location>
        <begin position="1"/>
        <end position="13"/>
    </location>
</feature>
<keyword evidence="5" id="KW-0472">Membrane</keyword>
<dbReference type="Pfam" id="PF03990">
    <property type="entry name" value="DUF348"/>
    <property type="match status" value="3"/>
</dbReference>
<feature type="region of interest" description="Disordered" evidence="4">
    <location>
        <begin position="299"/>
        <end position="334"/>
    </location>
</feature>
<feature type="region of interest" description="Disordered" evidence="4">
    <location>
        <begin position="1"/>
        <end position="27"/>
    </location>
</feature>
<dbReference type="Gene3D" id="2.20.230.10">
    <property type="entry name" value="Resuscitation-promoting factor rpfb"/>
    <property type="match status" value="1"/>
</dbReference>
<sequence length="413" mass="42600">MSAPNSLQPTTSPHAADSAPSVETAAPAKKRRRLLPLMALGLAPVLVAGGAVAAHAHKSVDLEINGQTHTLSTFAGSVEGLLAEQNITLGEHDLLAPGPDSALSDGADVVVRTARQVTVDVNGEPQVVWTTALTQGDLVSSMFESGREVTLAASRSLDRTSLSLPLVVDGSVDVVADGETKRVELEGEAYVADALEAAGVEVSRTDRVEIGSADDGTVEVTVTRVVAGERTETEPVDFRTVEREDDSLYVGQKKVVEEGSAGERTRTFATITVGGKEVTSALRSDEVTTEPVDRVIAIGTKERPAPEPEPAPAPAPAPTTSAPSSSTSGGAAPTSGVWAQLAQCESGGDPTAVSANGLYYGLYQFSIGTWQAMGGSGLPSQASPAEQTQRAQALQAQSGWGQWPACASKLGLI</sequence>
<evidence type="ECO:0000256" key="1">
    <source>
        <dbReference type="ARBA" id="ARBA00010830"/>
    </source>
</evidence>
<evidence type="ECO:0000259" key="6">
    <source>
        <dbReference type="PROSITE" id="PS51109"/>
    </source>
</evidence>
<feature type="compositionally biased region" description="Pro residues" evidence="4">
    <location>
        <begin position="307"/>
        <end position="317"/>
    </location>
</feature>
<proteinExistence type="inferred from homology"/>
<gene>
    <name evidence="7" type="ORF">GCM10022262_37110</name>
</gene>
<comment type="similarity">
    <text evidence="1">Belongs to the transglycosylase family. Rpf subfamily.</text>
</comment>
<feature type="domain" description="G5" evidence="6">
    <location>
        <begin position="222"/>
        <end position="302"/>
    </location>
</feature>
<dbReference type="InterPro" id="IPR010618">
    <property type="entry name" value="RPF"/>
</dbReference>
<evidence type="ECO:0000313" key="8">
    <source>
        <dbReference type="Proteomes" id="UP001499841"/>
    </source>
</evidence>
<dbReference type="InterPro" id="IPR023346">
    <property type="entry name" value="Lysozyme-like_dom_sf"/>
</dbReference>
<dbReference type="Pfam" id="PF06737">
    <property type="entry name" value="Transglycosylas"/>
    <property type="match status" value="1"/>
</dbReference>
<feature type="transmembrane region" description="Helical" evidence="5">
    <location>
        <begin position="34"/>
        <end position="54"/>
    </location>
</feature>
<dbReference type="PROSITE" id="PS51109">
    <property type="entry name" value="G5"/>
    <property type="match status" value="1"/>
</dbReference>
<reference evidence="8" key="1">
    <citation type="journal article" date="2019" name="Int. J. Syst. Evol. Microbiol.">
        <title>The Global Catalogue of Microorganisms (GCM) 10K type strain sequencing project: providing services to taxonomists for standard genome sequencing and annotation.</title>
        <authorList>
            <consortium name="The Broad Institute Genomics Platform"/>
            <consortium name="The Broad Institute Genome Sequencing Center for Infectious Disease"/>
            <person name="Wu L."/>
            <person name="Ma J."/>
        </authorList>
    </citation>
    <scope>NUCLEOTIDE SEQUENCE [LARGE SCALE GENOMIC DNA]</scope>
    <source>
        <strain evidence="8">JCM 17459</strain>
    </source>
</reference>
<dbReference type="CDD" id="cd13925">
    <property type="entry name" value="RPF"/>
    <property type="match status" value="1"/>
</dbReference>
<dbReference type="EMBL" id="BAABBA010000026">
    <property type="protein sequence ID" value="GAA3509929.1"/>
    <property type="molecule type" value="Genomic_DNA"/>
</dbReference>
<keyword evidence="3" id="KW-0378">Hydrolase</keyword>